<dbReference type="InterPro" id="IPR036291">
    <property type="entry name" value="NAD(P)-bd_dom_sf"/>
</dbReference>
<evidence type="ECO:0000313" key="5">
    <source>
        <dbReference type="Proteomes" id="UP000710849"/>
    </source>
</evidence>
<dbReference type="Pfam" id="PF07993">
    <property type="entry name" value="NAD_binding_4"/>
    <property type="match status" value="1"/>
</dbReference>
<dbReference type="PANTHER" id="PTHR43439:SF2">
    <property type="entry name" value="ENZYME, PUTATIVE (JCVI)-RELATED"/>
    <property type="match status" value="1"/>
</dbReference>
<gene>
    <name evidence="4" type="ORF">EAE97_011594</name>
</gene>
<reference evidence="4 5" key="1">
    <citation type="journal article" date="2020" name="Genome Biol. Evol.">
        <title>Comparative genomics of Sclerotiniaceae.</title>
        <authorList>
            <person name="Valero Jimenez C.A."/>
            <person name="Steentjes M."/>
            <person name="Scholten O.E."/>
            <person name="Van Kan J.A.L."/>
        </authorList>
    </citation>
    <scope>NUCLEOTIDE SEQUENCE [LARGE SCALE GENOMIC DNA]</scope>
    <source>
        <strain evidence="4 5">MUCL 94</strain>
    </source>
</reference>
<dbReference type="GeneID" id="62155182"/>
<evidence type="ECO:0000256" key="2">
    <source>
        <dbReference type="ARBA" id="ARBA00022553"/>
    </source>
</evidence>
<proteinExistence type="predicted"/>
<keyword evidence="2" id="KW-0597">Phosphoprotein</keyword>
<keyword evidence="1" id="KW-0596">Phosphopantetheine</keyword>
<accession>A0A9P5HUI8</accession>
<dbReference type="RefSeq" id="XP_038727007.1">
    <property type="nucleotide sequence ID" value="XM_038882109.1"/>
</dbReference>
<protein>
    <recommendedName>
        <fullName evidence="3">Thioester reductase (TE) domain-containing protein</fullName>
    </recommendedName>
</protein>
<feature type="domain" description="Thioester reductase (TE)" evidence="3">
    <location>
        <begin position="14"/>
        <end position="114"/>
    </location>
</feature>
<dbReference type="EMBL" id="RCSW01000039">
    <property type="protein sequence ID" value="KAF7919676.1"/>
    <property type="molecule type" value="Genomic_DNA"/>
</dbReference>
<dbReference type="InterPro" id="IPR051414">
    <property type="entry name" value="Adenylate-forming_Reductase"/>
</dbReference>
<evidence type="ECO:0000256" key="1">
    <source>
        <dbReference type="ARBA" id="ARBA00022450"/>
    </source>
</evidence>
<evidence type="ECO:0000313" key="4">
    <source>
        <dbReference type="EMBL" id="KAF7919676.1"/>
    </source>
</evidence>
<dbReference type="Proteomes" id="UP000710849">
    <property type="component" value="Unassembled WGS sequence"/>
</dbReference>
<organism evidence="4 5">
    <name type="scientific">Botrytis byssoidea</name>
    <dbReference type="NCBI Taxonomy" id="139641"/>
    <lineage>
        <taxon>Eukaryota</taxon>
        <taxon>Fungi</taxon>
        <taxon>Dikarya</taxon>
        <taxon>Ascomycota</taxon>
        <taxon>Pezizomycotina</taxon>
        <taxon>Leotiomycetes</taxon>
        <taxon>Helotiales</taxon>
        <taxon>Sclerotiniaceae</taxon>
        <taxon>Botrytis</taxon>
    </lineage>
</organism>
<dbReference type="AlphaFoldDB" id="A0A9P5HUI8"/>
<dbReference type="InterPro" id="IPR013120">
    <property type="entry name" value="FAR_NAD-bd"/>
</dbReference>
<dbReference type="PANTHER" id="PTHR43439">
    <property type="entry name" value="PHENYLACETATE-COENZYME A LIGASE"/>
    <property type="match status" value="1"/>
</dbReference>
<dbReference type="SUPFAM" id="SSF51735">
    <property type="entry name" value="NAD(P)-binding Rossmann-fold domains"/>
    <property type="match status" value="1"/>
</dbReference>
<evidence type="ECO:0000259" key="3">
    <source>
        <dbReference type="Pfam" id="PF07993"/>
    </source>
</evidence>
<dbReference type="Gene3D" id="3.40.50.720">
    <property type="entry name" value="NAD(P)-binding Rossmann-like Domain"/>
    <property type="match status" value="2"/>
</dbReference>
<name>A0A9P5HUI8_9HELO</name>
<keyword evidence="5" id="KW-1185">Reference proteome</keyword>
<comment type="caution">
    <text evidence="4">The sequence shown here is derived from an EMBL/GenBank/DDBJ whole genome shotgun (WGS) entry which is preliminary data.</text>
</comment>
<sequence>MHKKFVAAGLPTSQLDKRATFIKVNVESPFLGLDSTLYDSLRSDVNLIVHAAWPFNFNLPLSAFRPQLAALVNLFTLAASATSPTVRFIFISSIAAVEGYRHGPAPEKPFESPDTCTVWLRPRQIPCRAACRRWWSASRKQSTYECDPRGSDRRFCAQPYYGCNGVQSADPQLVSWSTLLSAIVAIQPLHTVSPVTWLASLRASSEAGYEDVTGNPAVKLLYSFEGLWATHADTEKVPMQPMVVEKALEASPAMRKLDVFKVKWMHKWIEGWVAARE</sequence>